<accession>A0ABN9SJH2</accession>
<feature type="non-terminal residue" evidence="2">
    <location>
        <position position="1"/>
    </location>
</feature>
<proteinExistence type="predicted"/>
<reference evidence="2" key="1">
    <citation type="submission" date="2023-10" db="EMBL/GenBank/DDBJ databases">
        <authorList>
            <person name="Chen Y."/>
            <person name="Shah S."/>
            <person name="Dougan E. K."/>
            <person name="Thang M."/>
            <person name="Chan C."/>
        </authorList>
    </citation>
    <scope>NUCLEOTIDE SEQUENCE [LARGE SCALE GENOMIC DNA]</scope>
</reference>
<name>A0ABN9SJH2_9DINO</name>
<feature type="region of interest" description="Disordered" evidence="1">
    <location>
        <begin position="302"/>
        <end position="361"/>
    </location>
</feature>
<comment type="caution">
    <text evidence="2">The sequence shown here is derived from an EMBL/GenBank/DDBJ whole genome shotgun (WGS) entry which is preliminary data.</text>
</comment>
<dbReference type="Proteomes" id="UP001189429">
    <property type="component" value="Unassembled WGS sequence"/>
</dbReference>
<dbReference type="InterPro" id="IPR029033">
    <property type="entry name" value="His_PPase_superfam"/>
</dbReference>
<dbReference type="Gene3D" id="3.40.50.1240">
    <property type="entry name" value="Phosphoglycerate mutase-like"/>
    <property type="match status" value="1"/>
</dbReference>
<sequence length="412" mass="44827">PFYFGPLDWFVRIQGKVRLPIPNSPLPTQLARPPSMAVCGIRLLASVLLSVPLTAAARRSSHGAQGRDLQVPGEAPGVYDVHLLVTRHGLSCANIVETWVHKLDAGRRLMHDPLLGGVGIHGCSEGRTAVEAYLHNRSLPPYDAVVSSVLARAMETALLTYPQQAAPLYVVPFIREHAAGLSNAPKEPVEQLADLNASVPYDFRVDYRWVEEFGSQKGSWDQFLHFLEQSFLPDLVSRLGKPPGSKIVLPVVTHSLFMRDSDVGEKCKAAFGENPSGKPLNNQVVEMTYAFHSGEAAVLRAEPGQDRRPPCCSPFRSAESPAPWGTGGRRERTRAVPPMPGCGARPRRPPVERGRGGLAARDGLGARRHGAVRVRGFRAPAARDPLEDCQRLLRAPGCQGAGAQDCLERRQA</sequence>
<evidence type="ECO:0008006" key="4">
    <source>
        <dbReference type="Google" id="ProtNLM"/>
    </source>
</evidence>
<evidence type="ECO:0000313" key="3">
    <source>
        <dbReference type="Proteomes" id="UP001189429"/>
    </source>
</evidence>
<organism evidence="2 3">
    <name type="scientific">Prorocentrum cordatum</name>
    <dbReference type="NCBI Taxonomy" id="2364126"/>
    <lineage>
        <taxon>Eukaryota</taxon>
        <taxon>Sar</taxon>
        <taxon>Alveolata</taxon>
        <taxon>Dinophyceae</taxon>
        <taxon>Prorocentrales</taxon>
        <taxon>Prorocentraceae</taxon>
        <taxon>Prorocentrum</taxon>
    </lineage>
</organism>
<protein>
    <recommendedName>
        <fullName evidence="4">Acid phosphatase</fullName>
    </recommendedName>
</protein>
<evidence type="ECO:0000256" key="1">
    <source>
        <dbReference type="SAM" id="MobiDB-lite"/>
    </source>
</evidence>
<dbReference type="EMBL" id="CAUYUJ010011498">
    <property type="protein sequence ID" value="CAK0831906.1"/>
    <property type="molecule type" value="Genomic_DNA"/>
</dbReference>
<gene>
    <name evidence="2" type="ORF">PCOR1329_LOCUS30122</name>
</gene>
<dbReference type="SUPFAM" id="SSF53254">
    <property type="entry name" value="Phosphoglycerate mutase-like"/>
    <property type="match status" value="1"/>
</dbReference>
<keyword evidence="3" id="KW-1185">Reference proteome</keyword>
<evidence type="ECO:0000313" key="2">
    <source>
        <dbReference type="EMBL" id="CAK0831906.1"/>
    </source>
</evidence>